<evidence type="ECO:0000256" key="1">
    <source>
        <dbReference type="ARBA" id="ARBA00009437"/>
    </source>
</evidence>
<evidence type="ECO:0000259" key="5">
    <source>
        <dbReference type="PROSITE" id="PS50931"/>
    </source>
</evidence>
<dbReference type="Pfam" id="PF03466">
    <property type="entry name" value="LysR_substrate"/>
    <property type="match status" value="1"/>
</dbReference>
<dbReference type="SUPFAM" id="SSF46785">
    <property type="entry name" value="Winged helix' DNA-binding domain"/>
    <property type="match status" value="1"/>
</dbReference>
<dbReference type="GO" id="GO:0005829">
    <property type="term" value="C:cytosol"/>
    <property type="evidence" value="ECO:0007669"/>
    <property type="project" value="TreeGrafter"/>
</dbReference>
<evidence type="ECO:0000256" key="3">
    <source>
        <dbReference type="ARBA" id="ARBA00023125"/>
    </source>
</evidence>
<dbReference type="InterPro" id="IPR036388">
    <property type="entry name" value="WH-like_DNA-bd_sf"/>
</dbReference>
<keyword evidence="2" id="KW-0805">Transcription regulation</keyword>
<dbReference type="InterPro" id="IPR050950">
    <property type="entry name" value="HTH-type_LysR_regulators"/>
</dbReference>
<sequence>MRFRFDLTDLQLFLHVVAAGSITGGSERVHLSLASGSARLRQMEEALGTPLLERGRRGVAPTAAGEALARHARLMLQEADRLVDDLGGYARGLRGQVRLWANSSAAAEHLPEPLADFLVAHPDMDVDLQHHPSHRTAQAVREGVADLGVVSDAMDLAGLARAPFRDDPLVLLAPRGHPLAGRGTVRFGDTLEHDYVGLGAANALALHLEDHALRAGRRMRLRVRAETAEALVRMVARGAGLGIVPRASLGRGRHPELVRLALGETWANRRLVLCARDFAALPGHARALVQALRSDAPQSAV</sequence>
<dbReference type="InterPro" id="IPR005119">
    <property type="entry name" value="LysR_subst-bd"/>
</dbReference>
<comment type="similarity">
    <text evidence="1">Belongs to the LysR transcriptional regulatory family.</text>
</comment>
<dbReference type="GO" id="GO:0003700">
    <property type="term" value="F:DNA-binding transcription factor activity"/>
    <property type="evidence" value="ECO:0007669"/>
    <property type="project" value="InterPro"/>
</dbReference>
<dbReference type="EMBL" id="UWPJ01000004">
    <property type="protein sequence ID" value="VCU68000.1"/>
    <property type="molecule type" value="Genomic_DNA"/>
</dbReference>
<gene>
    <name evidence="6" type="primary">cysL_1</name>
    <name evidence="6" type="ORF">PIGHUM_00046</name>
</gene>
<dbReference type="PANTHER" id="PTHR30419">
    <property type="entry name" value="HTH-TYPE TRANSCRIPTIONAL REGULATOR YBHD"/>
    <property type="match status" value="1"/>
</dbReference>
<proteinExistence type="inferred from homology"/>
<feature type="domain" description="HTH lysR-type" evidence="5">
    <location>
        <begin position="5"/>
        <end position="62"/>
    </location>
</feature>
<evidence type="ECO:0000313" key="7">
    <source>
        <dbReference type="Proteomes" id="UP000277294"/>
    </source>
</evidence>
<dbReference type="InterPro" id="IPR036390">
    <property type="entry name" value="WH_DNA-bd_sf"/>
</dbReference>
<organism evidence="6 7">
    <name type="scientific">Pigmentiphaga humi</name>
    <dbReference type="NCBI Taxonomy" id="2478468"/>
    <lineage>
        <taxon>Bacteria</taxon>
        <taxon>Pseudomonadati</taxon>
        <taxon>Pseudomonadota</taxon>
        <taxon>Betaproteobacteria</taxon>
        <taxon>Burkholderiales</taxon>
        <taxon>Alcaligenaceae</taxon>
        <taxon>Pigmentiphaga</taxon>
    </lineage>
</organism>
<dbReference type="AlphaFoldDB" id="A0A3P4AX90"/>
<dbReference type="Gene3D" id="3.40.190.290">
    <property type="match status" value="1"/>
</dbReference>
<dbReference type="PANTHER" id="PTHR30419:SF2">
    <property type="entry name" value="LYSR FAMILY TRANSCRIPTIONAL REGULATOR"/>
    <property type="match status" value="1"/>
</dbReference>
<dbReference type="Gene3D" id="1.10.10.10">
    <property type="entry name" value="Winged helix-like DNA-binding domain superfamily/Winged helix DNA-binding domain"/>
    <property type="match status" value="1"/>
</dbReference>
<keyword evidence="7" id="KW-1185">Reference proteome</keyword>
<dbReference type="OrthoDB" id="9785974at2"/>
<dbReference type="PROSITE" id="PS50931">
    <property type="entry name" value="HTH_LYSR"/>
    <property type="match status" value="1"/>
</dbReference>
<evidence type="ECO:0000313" key="6">
    <source>
        <dbReference type="EMBL" id="VCU68000.1"/>
    </source>
</evidence>
<keyword evidence="4" id="KW-0804">Transcription</keyword>
<protein>
    <submittedName>
        <fullName evidence="6">HTH-type transcriptional regulator CysL</fullName>
    </submittedName>
</protein>
<dbReference type="Pfam" id="PF00126">
    <property type="entry name" value="HTH_1"/>
    <property type="match status" value="1"/>
</dbReference>
<keyword evidence="3" id="KW-0238">DNA-binding</keyword>
<reference evidence="6 7" key="1">
    <citation type="submission" date="2018-10" db="EMBL/GenBank/DDBJ databases">
        <authorList>
            <person name="Criscuolo A."/>
        </authorList>
    </citation>
    <scope>NUCLEOTIDE SEQUENCE [LARGE SCALE GENOMIC DNA]</scope>
    <source>
        <strain evidence="6">DnA1</strain>
    </source>
</reference>
<accession>A0A3P4AX90</accession>
<dbReference type="GO" id="GO:0003677">
    <property type="term" value="F:DNA binding"/>
    <property type="evidence" value="ECO:0007669"/>
    <property type="project" value="UniProtKB-KW"/>
</dbReference>
<dbReference type="Proteomes" id="UP000277294">
    <property type="component" value="Unassembled WGS sequence"/>
</dbReference>
<dbReference type="CDD" id="cd08421">
    <property type="entry name" value="PBP2_LTTR_like_1"/>
    <property type="match status" value="1"/>
</dbReference>
<dbReference type="InterPro" id="IPR000847">
    <property type="entry name" value="LysR_HTH_N"/>
</dbReference>
<name>A0A3P4AX90_9BURK</name>
<dbReference type="RefSeq" id="WP_124077236.1">
    <property type="nucleotide sequence ID" value="NZ_UWPJ01000004.1"/>
</dbReference>
<evidence type="ECO:0000256" key="4">
    <source>
        <dbReference type="ARBA" id="ARBA00023163"/>
    </source>
</evidence>
<evidence type="ECO:0000256" key="2">
    <source>
        <dbReference type="ARBA" id="ARBA00023015"/>
    </source>
</evidence>
<dbReference type="SUPFAM" id="SSF53850">
    <property type="entry name" value="Periplasmic binding protein-like II"/>
    <property type="match status" value="1"/>
</dbReference>